<dbReference type="RefSeq" id="XP_002631881.1">
    <property type="nucleotide sequence ID" value="XM_002631835.1"/>
</dbReference>
<sequence length="225" mass="25054">MKSLLILLLLVPTTFCLSNVFSRGSCFQHINAARSVYADRFQLANMNELVYNKKLEKKVLEQLSYSGPCPQPSIISQNHLDVYLNLLSATGSTQMACVRSKCGDEDVISIVTDVHDSSPISGPPGSECSPDRKANGKGLCTQEYSSGGYARKGIFDDIVKYDPPIVWNVPEKVKWPVEESEEDAVPKGPISIVNRETLEQFLEVLKKIPTDTSHPVRIWEDEIDH</sequence>
<keyword evidence="2" id="KW-0732">Signal</keyword>
<reference evidence="3 4" key="1">
    <citation type="journal article" date="2003" name="PLoS Biol.">
        <title>The genome sequence of Caenorhabditis briggsae: a platform for comparative genomics.</title>
        <authorList>
            <person name="Stein L.D."/>
            <person name="Bao Z."/>
            <person name="Blasiar D."/>
            <person name="Blumenthal T."/>
            <person name="Brent M.R."/>
            <person name="Chen N."/>
            <person name="Chinwalla A."/>
            <person name="Clarke L."/>
            <person name="Clee C."/>
            <person name="Coghlan A."/>
            <person name="Coulson A."/>
            <person name="D'Eustachio P."/>
            <person name="Fitch D.H."/>
            <person name="Fulton L.A."/>
            <person name="Fulton R.E."/>
            <person name="Griffiths-Jones S."/>
            <person name="Harris T.W."/>
            <person name="Hillier L.W."/>
            <person name="Kamath R."/>
            <person name="Kuwabara P.E."/>
            <person name="Mardis E.R."/>
            <person name="Marra M.A."/>
            <person name="Miner T.L."/>
            <person name="Minx P."/>
            <person name="Mullikin J.C."/>
            <person name="Plumb R.W."/>
            <person name="Rogers J."/>
            <person name="Schein J.E."/>
            <person name="Sohrmann M."/>
            <person name="Spieth J."/>
            <person name="Stajich J.E."/>
            <person name="Wei C."/>
            <person name="Willey D."/>
            <person name="Wilson R.K."/>
            <person name="Durbin R."/>
            <person name="Waterston R.H."/>
        </authorList>
    </citation>
    <scope>NUCLEOTIDE SEQUENCE [LARGE SCALE GENOMIC DNA]</scope>
    <source>
        <strain evidence="3 4">AF16</strain>
    </source>
</reference>
<protein>
    <submittedName>
        <fullName evidence="3">Protein CBG07851</fullName>
    </submittedName>
</protein>
<accession>A8X598</accession>
<dbReference type="AlphaFoldDB" id="A8X598"/>
<name>A8X598_CAEBR</name>
<dbReference type="GeneID" id="8573881"/>
<gene>
    <name evidence="3 5" type="ORF">CBG07851</name>
    <name evidence="3" type="ORF">CBG_07851</name>
</gene>
<evidence type="ECO:0000313" key="3">
    <source>
        <dbReference type="EMBL" id="CAP27797.1"/>
    </source>
</evidence>
<dbReference type="HOGENOM" id="CLU_099981_0_0_1"/>
<dbReference type="KEGG" id="cbr:CBG_07851"/>
<dbReference type="WormBase" id="CBG07851">
    <property type="protein sequence ID" value="CBP07858"/>
    <property type="gene ID" value="WBGene00029764"/>
</dbReference>
<dbReference type="InParanoid" id="A8X598"/>
<evidence type="ECO:0000313" key="5">
    <source>
        <dbReference type="WormBase" id="CBG07851"/>
    </source>
</evidence>
<feature type="region of interest" description="Disordered" evidence="1">
    <location>
        <begin position="114"/>
        <end position="134"/>
    </location>
</feature>
<evidence type="ECO:0000313" key="4">
    <source>
        <dbReference type="Proteomes" id="UP000008549"/>
    </source>
</evidence>
<dbReference type="eggNOG" id="ENOG502TIA0">
    <property type="taxonomic scope" value="Eukaryota"/>
</dbReference>
<dbReference type="Proteomes" id="UP000008549">
    <property type="component" value="Unassembled WGS sequence"/>
</dbReference>
<keyword evidence="4" id="KW-1185">Reference proteome</keyword>
<proteinExistence type="predicted"/>
<dbReference type="FunCoup" id="A8X598">
    <property type="interactions" value="793"/>
</dbReference>
<reference evidence="3 4" key="2">
    <citation type="journal article" date="2011" name="PLoS Genet.">
        <title>Caenorhabditis briggsae recombinant inbred line genotypes reveal inter-strain incompatibility and the evolution of recombination.</title>
        <authorList>
            <person name="Ross J.A."/>
            <person name="Koboldt D.C."/>
            <person name="Staisch J.E."/>
            <person name="Chamberlin H.M."/>
            <person name="Gupta B.P."/>
            <person name="Miller R.D."/>
            <person name="Baird S.E."/>
            <person name="Haag E.S."/>
        </authorList>
    </citation>
    <scope>NUCLEOTIDE SEQUENCE [LARGE SCALE GENOMIC DNA]</scope>
    <source>
        <strain evidence="3 4">AF16</strain>
    </source>
</reference>
<feature type="signal peptide" evidence="2">
    <location>
        <begin position="1"/>
        <end position="16"/>
    </location>
</feature>
<dbReference type="OMA" id="VRIWEDE"/>
<feature type="chain" id="PRO_5002729497" evidence="2">
    <location>
        <begin position="17"/>
        <end position="225"/>
    </location>
</feature>
<dbReference type="EMBL" id="HE600965">
    <property type="protein sequence ID" value="CAP27797.1"/>
    <property type="molecule type" value="Genomic_DNA"/>
</dbReference>
<dbReference type="CTD" id="8573881"/>
<organism evidence="3 4">
    <name type="scientific">Caenorhabditis briggsae</name>
    <dbReference type="NCBI Taxonomy" id="6238"/>
    <lineage>
        <taxon>Eukaryota</taxon>
        <taxon>Metazoa</taxon>
        <taxon>Ecdysozoa</taxon>
        <taxon>Nematoda</taxon>
        <taxon>Chromadorea</taxon>
        <taxon>Rhabditida</taxon>
        <taxon>Rhabditina</taxon>
        <taxon>Rhabditomorpha</taxon>
        <taxon>Rhabditoidea</taxon>
        <taxon>Rhabditidae</taxon>
        <taxon>Peloderinae</taxon>
        <taxon>Caenorhabditis</taxon>
    </lineage>
</organism>
<evidence type="ECO:0000256" key="1">
    <source>
        <dbReference type="SAM" id="MobiDB-lite"/>
    </source>
</evidence>
<evidence type="ECO:0000256" key="2">
    <source>
        <dbReference type="SAM" id="SignalP"/>
    </source>
</evidence>